<name>A0ABM7I533_MYCME</name>
<gene>
    <name evidence="1" type="ORF">MMAGJ_73080</name>
</gene>
<keyword evidence="2" id="KW-1185">Reference proteome</keyword>
<organism evidence="1 2">
    <name type="scientific">Mycolicibacterium mageritense</name>
    <name type="common">Mycobacterium mageritense</name>
    <dbReference type="NCBI Taxonomy" id="53462"/>
    <lineage>
        <taxon>Bacteria</taxon>
        <taxon>Bacillati</taxon>
        <taxon>Actinomycetota</taxon>
        <taxon>Actinomycetes</taxon>
        <taxon>Mycobacteriales</taxon>
        <taxon>Mycobacteriaceae</taxon>
        <taxon>Mycolicibacterium</taxon>
    </lineage>
</organism>
<proteinExistence type="predicted"/>
<dbReference type="Proteomes" id="UP000465622">
    <property type="component" value="Chromosome"/>
</dbReference>
<dbReference type="EMBL" id="AP022567">
    <property type="protein sequence ID" value="BBX38026.1"/>
    <property type="molecule type" value="Genomic_DNA"/>
</dbReference>
<evidence type="ECO:0000313" key="2">
    <source>
        <dbReference type="Proteomes" id="UP000465622"/>
    </source>
</evidence>
<protein>
    <recommendedName>
        <fullName evidence="3">Helix-turn-helix domain-containing protein</fullName>
    </recommendedName>
</protein>
<dbReference type="RefSeq" id="WP_036438898.1">
    <property type="nucleotide sequence ID" value="NZ_AP022567.1"/>
</dbReference>
<accession>A0ABM7I533</accession>
<evidence type="ECO:0000313" key="1">
    <source>
        <dbReference type="EMBL" id="BBX38026.1"/>
    </source>
</evidence>
<evidence type="ECO:0008006" key="3">
    <source>
        <dbReference type="Google" id="ProtNLM"/>
    </source>
</evidence>
<dbReference type="InterPro" id="IPR009057">
    <property type="entry name" value="Homeodomain-like_sf"/>
</dbReference>
<dbReference type="SUPFAM" id="SSF46689">
    <property type="entry name" value="Homeodomain-like"/>
    <property type="match status" value="1"/>
</dbReference>
<sequence>MTSRQPFQHAIQNSSIRRDIALAVHDGIPPDQLAEEFGISLSTVHRYAAEWDGADRKVRALNADQRQQIIDGCRRGARRRYEREYGARVVEQVMGEG</sequence>
<dbReference type="Pfam" id="PF13384">
    <property type="entry name" value="HTH_23"/>
    <property type="match status" value="1"/>
</dbReference>
<reference evidence="1 2" key="1">
    <citation type="journal article" date="2019" name="Emerg. Microbes Infect.">
        <title>Comprehensive subspecies identification of 175 nontuberculous mycobacteria species based on 7547 genomic profiles.</title>
        <authorList>
            <person name="Matsumoto Y."/>
            <person name="Kinjo T."/>
            <person name="Motooka D."/>
            <person name="Nabeya D."/>
            <person name="Jung N."/>
            <person name="Uechi K."/>
            <person name="Horii T."/>
            <person name="Iida T."/>
            <person name="Fujita J."/>
            <person name="Nakamura S."/>
        </authorList>
    </citation>
    <scope>NUCLEOTIDE SEQUENCE [LARGE SCALE GENOMIC DNA]</scope>
    <source>
        <strain evidence="1 2">JCM 12375</strain>
    </source>
</reference>